<keyword evidence="2" id="KW-0472">Membrane</keyword>
<evidence type="ECO:0000256" key="2">
    <source>
        <dbReference type="SAM" id="Phobius"/>
    </source>
</evidence>
<keyword evidence="2" id="KW-0812">Transmembrane</keyword>
<accession>A0ABP8WDN2</accession>
<keyword evidence="4" id="KW-1185">Reference proteome</keyword>
<evidence type="ECO:0000256" key="1">
    <source>
        <dbReference type="SAM" id="MobiDB-lite"/>
    </source>
</evidence>
<name>A0ABP8WDN2_9ACTN</name>
<feature type="compositionally biased region" description="Low complexity" evidence="1">
    <location>
        <begin position="126"/>
        <end position="136"/>
    </location>
</feature>
<dbReference type="EMBL" id="BAABIM010000002">
    <property type="protein sequence ID" value="GAA4687302.1"/>
    <property type="molecule type" value="Genomic_DNA"/>
</dbReference>
<feature type="region of interest" description="Disordered" evidence="1">
    <location>
        <begin position="83"/>
        <end position="140"/>
    </location>
</feature>
<evidence type="ECO:0000313" key="3">
    <source>
        <dbReference type="EMBL" id="GAA4687302.1"/>
    </source>
</evidence>
<feature type="transmembrane region" description="Helical" evidence="2">
    <location>
        <begin position="61"/>
        <end position="81"/>
    </location>
</feature>
<evidence type="ECO:0000313" key="4">
    <source>
        <dbReference type="Proteomes" id="UP001500621"/>
    </source>
</evidence>
<dbReference type="Proteomes" id="UP001500621">
    <property type="component" value="Unassembled WGS sequence"/>
</dbReference>
<sequence>MTSVTDDHHREERLRAALAREGEAHEVDVAALYAATLARASAGGRPAEVPTGAGRRRAWRVAAAAVAVAAAAAVAVVVAPITSEDRSGEDPSSPSDGVEQEFSCPVQQRTDFPSDDDSFLPELSPEGRPAGEAAGAPRHEVVLRGDRATLRLGNADGTLASRSSFERSGGSYRLLTVTRCSNDPAAGSSSVPLVVEGLEPGADDLRAEDVSPTAVLVADRPTYDVSGLEKRTTAYADSCGARVCVTAGSRTGTRTVSTLPSAPVPMDLTSQLTDPDDVVGVESAQLLVALHDRAGEVSEVAWRDTSGASTAVPAVAGGPWQGSLYLVLVPAARFDALQVEGRGGRTDYAVGDLRG</sequence>
<proteinExistence type="predicted"/>
<gene>
    <name evidence="3" type="ORF">GCM10023226_26450</name>
</gene>
<protein>
    <submittedName>
        <fullName evidence="3">Uncharacterized protein</fullName>
    </submittedName>
</protein>
<dbReference type="RefSeq" id="WP_345266542.1">
    <property type="nucleotide sequence ID" value="NZ_BAABIM010000002.1"/>
</dbReference>
<keyword evidence="2" id="KW-1133">Transmembrane helix</keyword>
<reference evidence="4" key="1">
    <citation type="journal article" date="2019" name="Int. J. Syst. Evol. Microbiol.">
        <title>The Global Catalogue of Microorganisms (GCM) 10K type strain sequencing project: providing services to taxonomists for standard genome sequencing and annotation.</title>
        <authorList>
            <consortium name="The Broad Institute Genomics Platform"/>
            <consortium name="The Broad Institute Genome Sequencing Center for Infectious Disease"/>
            <person name="Wu L."/>
            <person name="Ma J."/>
        </authorList>
    </citation>
    <scope>NUCLEOTIDE SEQUENCE [LARGE SCALE GENOMIC DNA]</scope>
    <source>
        <strain evidence="4">JCM 18127</strain>
    </source>
</reference>
<organism evidence="3 4">
    <name type="scientific">Nocardioides nanhaiensis</name>
    <dbReference type="NCBI Taxonomy" id="1476871"/>
    <lineage>
        <taxon>Bacteria</taxon>
        <taxon>Bacillati</taxon>
        <taxon>Actinomycetota</taxon>
        <taxon>Actinomycetes</taxon>
        <taxon>Propionibacteriales</taxon>
        <taxon>Nocardioidaceae</taxon>
        <taxon>Nocardioides</taxon>
    </lineage>
</organism>
<comment type="caution">
    <text evidence="3">The sequence shown here is derived from an EMBL/GenBank/DDBJ whole genome shotgun (WGS) entry which is preliminary data.</text>
</comment>